<dbReference type="GO" id="GO:0005524">
    <property type="term" value="F:ATP binding"/>
    <property type="evidence" value="ECO:0007669"/>
    <property type="project" value="InterPro"/>
</dbReference>
<dbReference type="SUPFAM" id="SSF56719">
    <property type="entry name" value="Type II DNA topoisomerase"/>
    <property type="match status" value="1"/>
</dbReference>
<dbReference type="Proteomes" id="UP000257706">
    <property type="component" value="Unassembled WGS sequence"/>
</dbReference>
<feature type="domain" description="Topo IIA-type catalytic" evidence="7">
    <location>
        <begin position="1"/>
        <end position="42"/>
    </location>
</feature>
<dbReference type="AlphaFoldDB" id="A0A3B9IT73"/>
<feature type="non-terminal residue" evidence="8">
    <location>
        <position position="42"/>
    </location>
</feature>
<feature type="non-terminal residue" evidence="8">
    <location>
        <position position="1"/>
    </location>
</feature>
<comment type="catalytic activity">
    <reaction evidence="1 6">
        <text>ATP-dependent breakage, passage and rejoining of double-stranded DNA.</text>
        <dbReference type="EC" id="5.6.2.2"/>
    </reaction>
</comment>
<dbReference type="GO" id="GO:0009330">
    <property type="term" value="C:DNA topoisomerase type II (double strand cut, ATP-hydrolyzing) complex"/>
    <property type="evidence" value="ECO:0007669"/>
    <property type="project" value="TreeGrafter"/>
</dbReference>
<organism evidence="8 9">
    <name type="scientific">Tistrella mobilis</name>
    <dbReference type="NCBI Taxonomy" id="171437"/>
    <lineage>
        <taxon>Bacteria</taxon>
        <taxon>Pseudomonadati</taxon>
        <taxon>Pseudomonadota</taxon>
        <taxon>Alphaproteobacteria</taxon>
        <taxon>Geminicoccales</taxon>
        <taxon>Geminicoccaceae</taxon>
        <taxon>Tistrella</taxon>
    </lineage>
</organism>
<gene>
    <name evidence="8" type="ORF">DCK97_26775</name>
</gene>
<name>A0A3B9IT73_9PROT</name>
<reference evidence="8 9" key="1">
    <citation type="journal article" date="2018" name="Nat. Biotechnol.">
        <title>A standardized bacterial taxonomy based on genome phylogeny substantially revises the tree of life.</title>
        <authorList>
            <person name="Parks D.H."/>
            <person name="Chuvochina M."/>
            <person name="Waite D.W."/>
            <person name="Rinke C."/>
            <person name="Skarshewski A."/>
            <person name="Chaumeil P.A."/>
            <person name="Hugenholtz P."/>
        </authorList>
    </citation>
    <scope>NUCLEOTIDE SEQUENCE [LARGE SCALE GENOMIC DNA]</scope>
    <source>
        <strain evidence="8">UBA8739</strain>
    </source>
</reference>
<keyword evidence="5 6" id="KW-0413">Isomerase</keyword>
<dbReference type="InterPro" id="IPR013760">
    <property type="entry name" value="Topo_IIA-like_dom_sf"/>
</dbReference>
<evidence type="ECO:0000256" key="5">
    <source>
        <dbReference type="ARBA" id="ARBA00023235"/>
    </source>
</evidence>
<keyword evidence="3 6" id="KW-0799">Topoisomerase</keyword>
<dbReference type="InterPro" id="IPR013758">
    <property type="entry name" value="Topo_IIA_A/C_ab"/>
</dbReference>
<evidence type="ECO:0000256" key="4">
    <source>
        <dbReference type="ARBA" id="ARBA00023125"/>
    </source>
</evidence>
<proteinExistence type="inferred from homology"/>
<comment type="caution">
    <text evidence="8">The sequence shown here is derived from an EMBL/GenBank/DDBJ whole genome shotgun (WGS) entry which is preliminary data.</text>
</comment>
<protein>
    <recommendedName>
        <fullName evidence="7">Topo IIA-type catalytic domain-containing protein</fullName>
    </recommendedName>
</protein>
<dbReference type="EMBL" id="DMAI01000439">
    <property type="protein sequence ID" value="HAE51024.1"/>
    <property type="molecule type" value="Genomic_DNA"/>
</dbReference>
<evidence type="ECO:0000259" key="7">
    <source>
        <dbReference type="PROSITE" id="PS52040"/>
    </source>
</evidence>
<accession>A0A3B9IT73</accession>
<dbReference type="PANTHER" id="PTHR43493:SF5">
    <property type="entry name" value="DNA GYRASE SUBUNIT A, CHLOROPLASTIC_MITOCHONDRIAL"/>
    <property type="match status" value="1"/>
</dbReference>
<dbReference type="InterPro" id="IPR050220">
    <property type="entry name" value="Type_II_DNA_Topoisomerases"/>
</dbReference>
<keyword evidence="4 6" id="KW-0238">DNA-binding</keyword>
<comment type="similarity">
    <text evidence="2">Belongs to the type II topoisomerase GyrA/ParC subunit family.</text>
</comment>
<sequence length="42" mass="4785">MRYTEARLTEVAMLLLQDLDRDTVGFRANYDGTDEEPVVLPA</sequence>
<dbReference type="Pfam" id="PF00521">
    <property type="entry name" value="DNA_topoisoIV"/>
    <property type="match status" value="1"/>
</dbReference>
<dbReference type="PROSITE" id="PS52040">
    <property type="entry name" value="TOPO_IIA"/>
    <property type="match status" value="1"/>
</dbReference>
<evidence type="ECO:0000256" key="3">
    <source>
        <dbReference type="ARBA" id="ARBA00023029"/>
    </source>
</evidence>
<feature type="active site" description="O-(5'-phospho-DNA)-tyrosine intermediate" evidence="6">
    <location>
        <position position="3"/>
    </location>
</feature>
<evidence type="ECO:0000256" key="6">
    <source>
        <dbReference type="PROSITE-ProRule" id="PRU01384"/>
    </source>
</evidence>
<dbReference type="PANTHER" id="PTHR43493">
    <property type="entry name" value="DNA GYRASE/TOPOISOMERASE SUBUNIT A"/>
    <property type="match status" value="1"/>
</dbReference>
<dbReference type="GO" id="GO:0006265">
    <property type="term" value="P:DNA topological change"/>
    <property type="evidence" value="ECO:0007669"/>
    <property type="project" value="UniProtKB-UniRule"/>
</dbReference>
<dbReference type="Gene3D" id="3.90.199.10">
    <property type="entry name" value="Topoisomerase II, domain 5"/>
    <property type="match status" value="1"/>
</dbReference>
<evidence type="ECO:0000313" key="9">
    <source>
        <dbReference type="Proteomes" id="UP000257706"/>
    </source>
</evidence>
<evidence type="ECO:0000313" key="8">
    <source>
        <dbReference type="EMBL" id="HAE51024.1"/>
    </source>
</evidence>
<evidence type="ECO:0000256" key="2">
    <source>
        <dbReference type="ARBA" id="ARBA00008263"/>
    </source>
</evidence>
<evidence type="ECO:0000256" key="1">
    <source>
        <dbReference type="ARBA" id="ARBA00000185"/>
    </source>
</evidence>
<dbReference type="GO" id="GO:0003677">
    <property type="term" value="F:DNA binding"/>
    <property type="evidence" value="ECO:0007669"/>
    <property type="project" value="UniProtKB-UniRule"/>
</dbReference>
<dbReference type="InterPro" id="IPR002205">
    <property type="entry name" value="Topo_IIA_dom_A"/>
</dbReference>
<dbReference type="GO" id="GO:0003918">
    <property type="term" value="F:DNA topoisomerase type II (double strand cut, ATP-hydrolyzing) activity"/>
    <property type="evidence" value="ECO:0007669"/>
    <property type="project" value="UniProtKB-EC"/>
</dbReference>